<keyword evidence="2" id="KW-0418">Kinase</keyword>
<dbReference type="InterPro" id="IPR011611">
    <property type="entry name" value="PfkB_dom"/>
</dbReference>
<dbReference type="PANTHER" id="PTHR10584:SF166">
    <property type="entry name" value="RIBOKINASE"/>
    <property type="match status" value="1"/>
</dbReference>
<dbReference type="GO" id="GO:0016301">
    <property type="term" value="F:kinase activity"/>
    <property type="evidence" value="ECO:0007669"/>
    <property type="project" value="UniProtKB-KW"/>
</dbReference>
<evidence type="ECO:0000313" key="5">
    <source>
        <dbReference type="Proteomes" id="UP000186110"/>
    </source>
</evidence>
<evidence type="ECO:0000256" key="1">
    <source>
        <dbReference type="ARBA" id="ARBA00022679"/>
    </source>
</evidence>
<keyword evidence="5" id="KW-1185">Reference proteome</keyword>
<dbReference type="InterPro" id="IPR029056">
    <property type="entry name" value="Ribokinase-like"/>
</dbReference>
<dbReference type="InterPro" id="IPR002173">
    <property type="entry name" value="Carboh/pur_kinase_PfkB_CS"/>
</dbReference>
<dbReference type="RefSeq" id="WP_037248504.1">
    <property type="nucleotide sequence ID" value="NZ_CP019239.1"/>
</dbReference>
<dbReference type="AlphaFoldDB" id="A0A1P8KA02"/>
<keyword evidence="1" id="KW-0808">Transferase</keyword>
<evidence type="ECO:0000259" key="3">
    <source>
        <dbReference type="Pfam" id="PF00294"/>
    </source>
</evidence>
<dbReference type="EMBL" id="CP019239">
    <property type="protein sequence ID" value="APW42824.1"/>
    <property type="molecule type" value="Genomic_DNA"/>
</dbReference>
<accession>A0A1P8KA02</accession>
<dbReference type="Proteomes" id="UP000186110">
    <property type="component" value="Chromosome"/>
</dbReference>
<dbReference type="STRING" id="1484693.RS694_09960"/>
<name>A0A1P8KA02_9BURK</name>
<dbReference type="Gene3D" id="3.40.1190.20">
    <property type="match status" value="1"/>
</dbReference>
<dbReference type="PANTHER" id="PTHR10584">
    <property type="entry name" value="SUGAR KINASE"/>
    <property type="match status" value="1"/>
</dbReference>
<protein>
    <recommendedName>
        <fullName evidence="3">Carbohydrate kinase PfkB domain-containing protein</fullName>
    </recommendedName>
</protein>
<dbReference type="eggNOG" id="COG0524">
    <property type="taxonomic scope" value="Bacteria"/>
</dbReference>
<dbReference type="PROSITE" id="PS00584">
    <property type="entry name" value="PFKB_KINASES_2"/>
    <property type="match status" value="1"/>
</dbReference>
<dbReference type="KEGG" id="rsb:RS694_09960"/>
<dbReference type="Pfam" id="PF00294">
    <property type="entry name" value="PfkB"/>
    <property type="match status" value="1"/>
</dbReference>
<feature type="domain" description="Carbohydrate kinase PfkB" evidence="3">
    <location>
        <begin position="6"/>
        <end position="297"/>
    </location>
</feature>
<dbReference type="PROSITE" id="PS00583">
    <property type="entry name" value="PFKB_KINASES_1"/>
    <property type="match status" value="1"/>
</dbReference>
<organism evidence="4 5">
    <name type="scientific">Rhodoferax saidenbachensis</name>
    <dbReference type="NCBI Taxonomy" id="1484693"/>
    <lineage>
        <taxon>Bacteria</taxon>
        <taxon>Pseudomonadati</taxon>
        <taxon>Pseudomonadota</taxon>
        <taxon>Betaproteobacteria</taxon>
        <taxon>Burkholderiales</taxon>
        <taxon>Comamonadaceae</taxon>
        <taxon>Rhodoferax</taxon>
    </lineage>
</organism>
<dbReference type="SUPFAM" id="SSF53613">
    <property type="entry name" value="Ribokinase-like"/>
    <property type="match status" value="1"/>
</dbReference>
<dbReference type="CDD" id="cd01941">
    <property type="entry name" value="YeiC_kinase_like"/>
    <property type="match status" value="1"/>
</dbReference>
<gene>
    <name evidence="4" type="ORF">RS694_09960</name>
</gene>
<proteinExistence type="predicted"/>
<reference evidence="4 5" key="1">
    <citation type="submission" date="2017-01" db="EMBL/GenBank/DDBJ databases">
        <authorList>
            <person name="Mah S.A."/>
            <person name="Swanson W.J."/>
            <person name="Moy G.W."/>
            <person name="Vacquier V.D."/>
        </authorList>
    </citation>
    <scope>NUCLEOTIDE SEQUENCE [LARGE SCALE GENOMIC DNA]</scope>
    <source>
        <strain evidence="4 5">DSM 22694</strain>
    </source>
</reference>
<evidence type="ECO:0000313" key="4">
    <source>
        <dbReference type="EMBL" id="APW42824.1"/>
    </source>
</evidence>
<evidence type="ECO:0000256" key="2">
    <source>
        <dbReference type="ARBA" id="ARBA00022777"/>
    </source>
</evidence>
<sequence>MPDSSSIVVVGGCNMDIAVSTPVPPTPADSNPGQIACAPGGVARNVAENLARLGNPTSLVSAVGDDVFGQSLRQSTTAAGVNMQTMVVLPTQRTASYVSLHGANGDMDVAVNDMGILEALTPAVLSAHRHHLEQADCMVVDCNLTAPSLAYLLEDIAVRCDIPVFVDGVSVAKCQRIKTLLPHIHTLKLNRLEVQMLSGTTVDTVDQARDAAQLLHHQGVREVVVSLGELGVCWCDATGTTGYLPANRVPVVNTSGAGDALLAGLVHGFLNRWPLVQAVDFAMACAEITLSSPRANHPDLSLAAVQAQRSHKTH</sequence>